<proteinExistence type="predicted"/>
<dbReference type="AlphaFoldDB" id="A0A426FPB9"/>
<dbReference type="PROSITE" id="PS00893">
    <property type="entry name" value="NUDIX_BOX"/>
    <property type="match status" value="1"/>
</dbReference>
<name>A0A426FPB9_9BURK</name>
<keyword evidence="3" id="KW-0460">Magnesium</keyword>
<feature type="domain" description="Nudix hydrolase" evidence="4">
    <location>
        <begin position="4"/>
        <end position="143"/>
    </location>
</feature>
<evidence type="ECO:0000256" key="1">
    <source>
        <dbReference type="ARBA" id="ARBA00001946"/>
    </source>
</evidence>
<evidence type="ECO:0000313" key="6">
    <source>
        <dbReference type="Proteomes" id="UP000270261"/>
    </source>
</evidence>
<dbReference type="InterPro" id="IPR000086">
    <property type="entry name" value="NUDIX_hydrolase_dom"/>
</dbReference>
<dbReference type="GO" id="GO:0016787">
    <property type="term" value="F:hydrolase activity"/>
    <property type="evidence" value="ECO:0007669"/>
    <property type="project" value="UniProtKB-KW"/>
</dbReference>
<evidence type="ECO:0000256" key="3">
    <source>
        <dbReference type="ARBA" id="ARBA00022842"/>
    </source>
</evidence>
<dbReference type="EMBL" id="RRUE01000002">
    <property type="protein sequence ID" value="RRN44548.1"/>
    <property type="molecule type" value="Genomic_DNA"/>
</dbReference>
<dbReference type="PANTHER" id="PTHR43046:SF12">
    <property type="entry name" value="GDP-MANNOSE MANNOSYL HYDROLASE"/>
    <property type="match status" value="1"/>
</dbReference>
<dbReference type="InterPro" id="IPR015797">
    <property type="entry name" value="NUDIX_hydrolase-like_dom_sf"/>
</dbReference>
<gene>
    <name evidence="5" type="ORF">EHV23_14825</name>
</gene>
<dbReference type="SUPFAM" id="SSF55811">
    <property type="entry name" value="Nudix"/>
    <property type="match status" value="1"/>
</dbReference>
<dbReference type="CDD" id="cd04688">
    <property type="entry name" value="NUDIX_Hydrolase"/>
    <property type="match status" value="1"/>
</dbReference>
<protein>
    <submittedName>
        <fullName evidence="5">NUDIX domain-containing protein</fullName>
    </submittedName>
</protein>
<accession>A0A426FPB9</accession>
<comment type="caution">
    <text evidence="5">The sequence shown here is derived from an EMBL/GenBank/DDBJ whole genome shotgun (WGS) entry which is preliminary data.</text>
</comment>
<reference evidence="5 6" key="1">
    <citation type="submission" date="2018-11" db="EMBL/GenBank/DDBJ databases">
        <title>Genome sequencing of Lautropia sp. KCOM 2505 (= ChDC F240).</title>
        <authorList>
            <person name="Kook J.-K."/>
            <person name="Park S.-N."/>
            <person name="Lim Y.K."/>
        </authorList>
    </citation>
    <scope>NUCLEOTIDE SEQUENCE [LARGE SCALE GENOMIC DNA]</scope>
    <source>
        <strain evidence="5 6">KCOM 2505</strain>
    </source>
</reference>
<evidence type="ECO:0000259" key="4">
    <source>
        <dbReference type="PROSITE" id="PS51462"/>
    </source>
</evidence>
<evidence type="ECO:0000313" key="5">
    <source>
        <dbReference type="EMBL" id="RRN44548.1"/>
    </source>
</evidence>
<dbReference type="PROSITE" id="PS51462">
    <property type="entry name" value="NUDIX"/>
    <property type="match status" value="1"/>
</dbReference>
<dbReference type="PANTHER" id="PTHR43046">
    <property type="entry name" value="GDP-MANNOSE MANNOSYL HYDROLASE"/>
    <property type="match status" value="1"/>
</dbReference>
<keyword evidence="6" id="KW-1185">Reference proteome</keyword>
<dbReference type="Pfam" id="PF00293">
    <property type="entry name" value="NUDIX"/>
    <property type="match status" value="1"/>
</dbReference>
<evidence type="ECO:0000256" key="2">
    <source>
        <dbReference type="ARBA" id="ARBA00022801"/>
    </source>
</evidence>
<keyword evidence="2" id="KW-0378">Hydrolase</keyword>
<dbReference type="Proteomes" id="UP000270261">
    <property type="component" value="Unassembled WGS sequence"/>
</dbReference>
<dbReference type="RefSeq" id="WP_125096740.1">
    <property type="nucleotide sequence ID" value="NZ_RRUE01000002.1"/>
</dbReference>
<dbReference type="Gene3D" id="3.90.79.10">
    <property type="entry name" value="Nucleoside Triphosphate Pyrophosphohydrolase"/>
    <property type="match status" value="1"/>
</dbReference>
<organism evidence="5 6">
    <name type="scientific">Lautropia dentalis</name>
    <dbReference type="NCBI Taxonomy" id="2490857"/>
    <lineage>
        <taxon>Bacteria</taxon>
        <taxon>Pseudomonadati</taxon>
        <taxon>Pseudomonadota</taxon>
        <taxon>Betaproteobacteria</taxon>
        <taxon>Burkholderiales</taxon>
        <taxon>Burkholderiaceae</taxon>
        <taxon>Lautropia</taxon>
    </lineage>
</organism>
<comment type="cofactor">
    <cofactor evidence="1">
        <name>Mg(2+)</name>
        <dbReference type="ChEBI" id="CHEBI:18420"/>
    </cofactor>
</comment>
<dbReference type="InterPro" id="IPR020084">
    <property type="entry name" value="NUDIX_hydrolase_CS"/>
</dbReference>
<sequence>MTAQVIRPVAICVFRHEGRILAVRGHDPHRQGAYLRPVGGGIEFGESGAQTLVREVKEELGADIADVRFIGTLENRFRVGDEPRHEIVLVYDARFTDASLYGREVLRGKESDGTDYSAIWVRPEDTKPETPLYPEGLAALLAADQAMMASAKPAKAPRRKKSLVDLLHAHRADIEAIIAEFDRAQPPGTKRR</sequence>
<dbReference type="OrthoDB" id="9804442at2"/>